<evidence type="ECO:0000313" key="3">
    <source>
        <dbReference type="Proteomes" id="UP000271031"/>
    </source>
</evidence>
<feature type="domain" description="N-acetyltransferase" evidence="1">
    <location>
        <begin position="1"/>
        <end position="158"/>
    </location>
</feature>
<dbReference type="Proteomes" id="UP000271031">
    <property type="component" value="Unassembled WGS sequence"/>
</dbReference>
<evidence type="ECO:0000313" key="2">
    <source>
        <dbReference type="EMBL" id="RNB84661.1"/>
    </source>
</evidence>
<keyword evidence="2" id="KW-0808">Transferase</keyword>
<dbReference type="Gene3D" id="3.40.630.30">
    <property type="match status" value="1"/>
</dbReference>
<dbReference type="GO" id="GO:0016747">
    <property type="term" value="F:acyltransferase activity, transferring groups other than amino-acyl groups"/>
    <property type="evidence" value="ECO:0007669"/>
    <property type="project" value="InterPro"/>
</dbReference>
<keyword evidence="3" id="KW-1185">Reference proteome</keyword>
<dbReference type="SUPFAM" id="SSF55729">
    <property type="entry name" value="Acyl-CoA N-acyltransferases (Nat)"/>
    <property type="match status" value="1"/>
</dbReference>
<dbReference type="PROSITE" id="PS51186">
    <property type="entry name" value="GNAT"/>
    <property type="match status" value="1"/>
</dbReference>
<dbReference type="InterPro" id="IPR016181">
    <property type="entry name" value="Acyl_CoA_acyltransferase"/>
</dbReference>
<protein>
    <submittedName>
        <fullName evidence="2">N-acetyltransferase</fullName>
    </submittedName>
</protein>
<sequence length="169" mass="18892">MAFQIKAMNEMNARIIAGWKYPPPYDFYNLDDNPEAIAELLETDYYTIFSEEENLLGYYCLGAAAQVPAGHQYDAYTTEDPTIDIGIGLRPDLTGKGFGYEFFSIVLDAVKKAHPHAAVRLTVAICNKRAIRLYENCGFVKAVEFASPRAQFMTMMLAAPVHYAHSSCT</sequence>
<dbReference type="RefSeq" id="WP_122919943.1">
    <property type="nucleotide sequence ID" value="NZ_RHHQ01000017.1"/>
</dbReference>
<organism evidence="2 3">
    <name type="scientific">Brevibacillus fluminis</name>
    <dbReference type="NCBI Taxonomy" id="511487"/>
    <lineage>
        <taxon>Bacteria</taxon>
        <taxon>Bacillati</taxon>
        <taxon>Bacillota</taxon>
        <taxon>Bacilli</taxon>
        <taxon>Bacillales</taxon>
        <taxon>Paenibacillaceae</taxon>
        <taxon>Brevibacillus</taxon>
    </lineage>
</organism>
<reference evidence="2 3" key="1">
    <citation type="submission" date="2018-10" db="EMBL/GenBank/DDBJ databases">
        <title>Phylogenomics of Brevibacillus.</title>
        <authorList>
            <person name="Dunlap C."/>
        </authorList>
    </citation>
    <scope>NUCLEOTIDE SEQUENCE [LARGE SCALE GENOMIC DNA]</scope>
    <source>
        <strain evidence="2 3">JCM 15716</strain>
    </source>
</reference>
<dbReference type="EMBL" id="RHHQ01000017">
    <property type="protein sequence ID" value="RNB84661.1"/>
    <property type="molecule type" value="Genomic_DNA"/>
</dbReference>
<name>A0A3M8DAN8_9BACL</name>
<gene>
    <name evidence="2" type="ORF">EDM56_21390</name>
</gene>
<accession>A0A3M8DAN8</accession>
<dbReference type="OrthoDB" id="423921at2"/>
<dbReference type="Pfam" id="PF00583">
    <property type="entry name" value="Acetyltransf_1"/>
    <property type="match status" value="1"/>
</dbReference>
<dbReference type="InterPro" id="IPR000182">
    <property type="entry name" value="GNAT_dom"/>
</dbReference>
<dbReference type="AlphaFoldDB" id="A0A3M8DAN8"/>
<evidence type="ECO:0000259" key="1">
    <source>
        <dbReference type="PROSITE" id="PS51186"/>
    </source>
</evidence>
<comment type="caution">
    <text evidence="2">The sequence shown here is derived from an EMBL/GenBank/DDBJ whole genome shotgun (WGS) entry which is preliminary data.</text>
</comment>
<proteinExistence type="predicted"/>